<dbReference type="PANTHER" id="PTHR33420:SF9">
    <property type="entry name" value="MINOR FIMBRIAL SUBUNIT"/>
    <property type="match status" value="1"/>
</dbReference>
<dbReference type="InterPro" id="IPR036937">
    <property type="entry name" value="Adhesion_dom_fimbrial_sf"/>
</dbReference>
<dbReference type="Proteomes" id="UP000441404">
    <property type="component" value="Unassembled WGS sequence"/>
</dbReference>
<evidence type="ECO:0000313" key="3">
    <source>
        <dbReference type="EMBL" id="MQT92441.1"/>
    </source>
</evidence>
<organism evidence="2 4">
    <name type="scientific">Pseudomonas helleri</name>
    <dbReference type="NCBI Taxonomy" id="1608996"/>
    <lineage>
        <taxon>Bacteria</taxon>
        <taxon>Pseudomonadati</taxon>
        <taxon>Pseudomonadota</taxon>
        <taxon>Gammaproteobacteria</taxon>
        <taxon>Pseudomonadales</taxon>
        <taxon>Pseudomonadaceae</taxon>
        <taxon>Pseudomonas</taxon>
    </lineage>
</organism>
<dbReference type="GO" id="GO:0043709">
    <property type="term" value="P:cell adhesion involved in single-species biofilm formation"/>
    <property type="evidence" value="ECO:0007669"/>
    <property type="project" value="TreeGrafter"/>
</dbReference>
<dbReference type="PANTHER" id="PTHR33420">
    <property type="entry name" value="FIMBRIAL SUBUNIT ELFA-RELATED"/>
    <property type="match status" value="1"/>
</dbReference>
<dbReference type="Pfam" id="PF00419">
    <property type="entry name" value="Fimbrial"/>
    <property type="match status" value="1"/>
</dbReference>
<comment type="caution">
    <text evidence="2">The sequence shown here is derived from an EMBL/GenBank/DDBJ whole genome shotgun (WGS) entry which is preliminary data.</text>
</comment>
<dbReference type="InterPro" id="IPR008966">
    <property type="entry name" value="Adhesion_dom_sf"/>
</dbReference>
<dbReference type="EMBL" id="WIWJ01000088">
    <property type="protein sequence ID" value="MQT50075.1"/>
    <property type="molecule type" value="Genomic_DNA"/>
</dbReference>
<dbReference type="SUPFAM" id="SSF49401">
    <property type="entry name" value="Bacterial adhesins"/>
    <property type="match status" value="1"/>
</dbReference>
<evidence type="ECO:0000313" key="2">
    <source>
        <dbReference type="EMBL" id="MQT50075.1"/>
    </source>
</evidence>
<dbReference type="InterPro" id="IPR050263">
    <property type="entry name" value="Bact_Fimbrial_Adh_Pro"/>
</dbReference>
<proteinExistence type="predicted"/>
<evidence type="ECO:0000259" key="1">
    <source>
        <dbReference type="Pfam" id="PF00419"/>
    </source>
</evidence>
<dbReference type="Proteomes" id="UP000489190">
    <property type="component" value="Unassembled WGS sequence"/>
</dbReference>
<dbReference type="InterPro" id="IPR000259">
    <property type="entry name" value="Adhesion_dom_fimbrial"/>
</dbReference>
<dbReference type="EMBL" id="WIWI01000106">
    <property type="protein sequence ID" value="MQT92441.1"/>
    <property type="molecule type" value="Genomic_DNA"/>
</dbReference>
<evidence type="ECO:0000313" key="5">
    <source>
        <dbReference type="Proteomes" id="UP000489190"/>
    </source>
</evidence>
<dbReference type="AlphaFoldDB" id="A0A6A7YLD1"/>
<sequence>MAACLLASQVQAADNLSFKGVLVAQACTIRPGDELIPVKFSDISTFSLYQNTRTTGELFYIHLQDCDTQIAKSVTATFSGAENAELPGLLALGTGSAARGIAIGLETGANQLLPLNVSSPEQLLNNGDNVMVFNAYVRGEPRAIANQSIRSGRFVANSTFTLAYP</sequence>
<dbReference type="Gene3D" id="2.60.40.1090">
    <property type="entry name" value="Fimbrial-type adhesion domain"/>
    <property type="match status" value="1"/>
</dbReference>
<accession>A0A6A7YLD1</accession>
<dbReference type="GO" id="GO:0009289">
    <property type="term" value="C:pilus"/>
    <property type="evidence" value="ECO:0007669"/>
    <property type="project" value="InterPro"/>
</dbReference>
<protein>
    <submittedName>
        <fullName evidence="2">Fimbrial protein</fullName>
    </submittedName>
</protein>
<evidence type="ECO:0000313" key="4">
    <source>
        <dbReference type="Proteomes" id="UP000441404"/>
    </source>
</evidence>
<feature type="domain" description="Fimbrial-type adhesion" evidence="1">
    <location>
        <begin position="17"/>
        <end position="164"/>
    </location>
</feature>
<gene>
    <name evidence="3" type="ORF">GHO39_25415</name>
    <name evidence="2" type="ORF">GHO40_25685</name>
</gene>
<name>A0A6A7YLD1_9PSED</name>
<reference evidence="4 5" key="1">
    <citation type="submission" date="2019-10" db="EMBL/GenBank/DDBJ databases">
        <title>Evaluation of single-gene subtyping targets for Pseudomonas.</title>
        <authorList>
            <person name="Reichler S.J."/>
            <person name="Orsi R.H."/>
            <person name="Wiedmann M."/>
            <person name="Martin N.H."/>
            <person name="Murphy S.I."/>
        </authorList>
    </citation>
    <scope>NUCLEOTIDE SEQUENCE [LARGE SCALE GENOMIC DNA]</scope>
    <source>
        <strain evidence="3 5">FSL R10-3254</strain>
        <strain evidence="2 4">FSL R10-3257</strain>
    </source>
</reference>